<gene>
    <name evidence="3" type="ORF">ACFPN2_20050</name>
</gene>
<comment type="similarity">
    <text evidence="1 2">Belongs to the UPF0235 family.</text>
</comment>
<dbReference type="HAMAP" id="MF_00634">
    <property type="entry name" value="UPF0235"/>
    <property type="match status" value="1"/>
</dbReference>
<dbReference type="Gene3D" id="3.30.1200.10">
    <property type="entry name" value="YggU-like"/>
    <property type="match status" value="1"/>
</dbReference>
<evidence type="ECO:0000313" key="4">
    <source>
        <dbReference type="Proteomes" id="UP001595904"/>
    </source>
</evidence>
<dbReference type="InterPro" id="IPR036591">
    <property type="entry name" value="YggU-like_sf"/>
</dbReference>
<keyword evidence="4" id="KW-1185">Reference proteome</keyword>
<dbReference type="NCBIfam" id="TIGR00251">
    <property type="entry name" value="DUF167 family protein"/>
    <property type="match status" value="1"/>
</dbReference>
<evidence type="ECO:0000313" key="3">
    <source>
        <dbReference type="EMBL" id="MFC4311403.1"/>
    </source>
</evidence>
<dbReference type="SMART" id="SM01152">
    <property type="entry name" value="DUF167"/>
    <property type="match status" value="1"/>
</dbReference>
<protein>
    <recommendedName>
        <fullName evidence="2">UPF0235 protein ACFPN2_20050</fullName>
    </recommendedName>
</protein>
<name>A0ABV8SWT3_9GAMM</name>
<sequence>MADSARINVYVQPRASKTAVVGMHDGCVKIRLAAPPVDGAANAALIEFVADQVGVAKSRVRIAAGLTSRRKTVEVDGVTAEQLAGALTSPT</sequence>
<comment type="caution">
    <text evidence="3">The sequence shown here is derived from an EMBL/GenBank/DDBJ whole genome shotgun (WGS) entry which is preliminary data.</text>
</comment>
<dbReference type="EMBL" id="JBHSDU010000003">
    <property type="protein sequence ID" value="MFC4311403.1"/>
    <property type="molecule type" value="Genomic_DNA"/>
</dbReference>
<dbReference type="Proteomes" id="UP001595904">
    <property type="component" value="Unassembled WGS sequence"/>
</dbReference>
<dbReference type="InterPro" id="IPR003746">
    <property type="entry name" value="DUF167"/>
</dbReference>
<dbReference type="Pfam" id="PF02594">
    <property type="entry name" value="DUF167"/>
    <property type="match status" value="1"/>
</dbReference>
<proteinExistence type="inferred from homology"/>
<dbReference type="PANTHER" id="PTHR13420:SF7">
    <property type="entry name" value="UPF0235 PROTEIN C15ORF40"/>
    <property type="match status" value="1"/>
</dbReference>
<reference evidence="4" key="1">
    <citation type="journal article" date="2019" name="Int. J. Syst. Evol. Microbiol.">
        <title>The Global Catalogue of Microorganisms (GCM) 10K type strain sequencing project: providing services to taxonomists for standard genome sequencing and annotation.</title>
        <authorList>
            <consortium name="The Broad Institute Genomics Platform"/>
            <consortium name="The Broad Institute Genome Sequencing Center for Infectious Disease"/>
            <person name="Wu L."/>
            <person name="Ma J."/>
        </authorList>
    </citation>
    <scope>NUCLEOTIDE SEQUENCE [LARGE SCALE GENOMIC DNA]</scope>
    <source>
        <strain evidence="4">CGMCC 1.10759</strain>
    </source>
</reference>
<evidence type="ECO:0000256" key="2">
    <source>
        <dbReference type="HAMAP-Rule" id="MF_00634"/>
    </source>
</evidence>
<accession>A0ABV8SWT3</accession>
<dbReference type="PANTHER" id="PTHR13420">
    <property type="entry name" value="UPF0235 PROTEIN C15ORF40"/>
    <property type="match status" value="1"/>
</dbReference>
<evidence type="ECO:0000256" key="1">
    <source>
        <dbReference type="ARBA" id="ARBA00010364"/>
    </source>
</evidence>
<dbReference type="RefSeq" id="WP_380599712.1">
    <property type="nucleotide sequence ID" value="NZ_JBHSDU010000003.1"/>
</dbReference>
<dbReference type="SUPFAM" id="SSF69786">
    <property type="entry name" value="YggU-like"/>
    <property type="match status" value="1"/>
</dbReference>
<organism evidence="3 4">
    <name type="scientific">Steroidobacter flavus</name>
    <dbReference type="NCBI Taxonomy" id="1842136"/>
    <lineage>
        <taxon>Bacteria</taxon>
        <taxon>Pseudomonadati</taxon>
        <taxon>Pseudomonadota</taxon>
        <taxon>Gammaproteobacteria</taxon>
        <taxon>Steroidobacterales</taxon>
        <taxon>Steroidobacteraceae</taxon>
        <taxon>Steroidobacter</taxon>
    </lineage>
</organism>